<comment type="caution">
    <text evidence="2">The sequence shown here is derived from an EMBL/GenBank/DDBJ whole genome shotgun (WGS) entry which is preliminary data.</text>
</comment>
<keyword evidence="3" id="KW-1185">Reference proteome</keyword>
<gene>
    <name evidence="2" type="ORF">Ahy_B09g098224</name>
</gene>
<name>A0A444XRD6_ARAHY</name>
<dbReference type="Pfam" id="PF14111">
    <property type="entry name" value="DUF4283"/>
    <property type="match status" value="1"/>
</dbReference>
<proteinExistence type="predicted"/>
<evidence type="ECO:0000313" key="2">
    <source>
        <dbReference type="EMBL" id="RYQ92086.1"/>
    </source>
</evidence>
<dbReference type="InterPro" id="IPR025558">
    <property type="entry name" value="DUF4283"/>
</dbReference>
<dbReference type="Proteomes" id="UP000289738">
    <property type="component" value="Chromosome B09"/>
</dbReference>
<evidence type="ECO:0000259" key="1">
    <source>
        <dbReference type="Pfam" id="PF14111"/>
    </source>
</evidence>
<accession>A0A444XRD6</accession>
<organism evidence="2 3">
    <name type="scientific">Arachis hypogaea</name>
    <name type="common">Peanut</name>
    <dbReference type="NCBI Taxonomy" id="3818"/>
    <lineage>
        <taxon>Eukaryota</taxon>
        <taxon>Viridiplantae</taxon>
        <taxon>Streptophyta</taxon>
        <taxon>Embryophyta</taxon>
        <taxon>Tracheophyta</taxon>
        <taxon>Spermatophyta</taxon>
        <taxon>Magnoliopsida</taxon>
        <taxon>eudicotyledons</taxon>
        <taxon>Gunneridae</taxon>
        <taxon>Pentapetalae</taxon>
        <taxon>rosids</taxon>
        <taxon>fabids</taxon>
        <taxon>Fabales</taxon>
        <taxon>Fabaceae</taxon>
        <taxon>Papilionoideae</taxon>
        <taxon>50 kb inversion clade</taxon>
        <taxon>dalbergioids sensu lato</taxon>
        <taxon>Dalbergieae</taxon>
        <taxon>Pterocarpus clade</taxon>
        <taxon>Arachis</taxon>
    </lineage>
</organism>
<sequence>MAQPEDQSIEGDVVHLNPEYDESFIEGNLNMVGKIISDKEVSFNTCKAALLGIWENPEGVTISEVGRNKFLISFRDASKGVQIRKAGPWSIRGNLVNLQIWNGR</sequence>
<protein>
    <recommendedName>
        <fullName evidence="1">DUF4283 domain-containing protein</fullName>
    </recommendedName>
</protein>
<feature type="domain" description="DUF4283" evidence="1">
    <location>
        <begin position="31"/>
        <end position="102"/>
    </location>
</feature>
<dbReference type="AlphaFoldDB" id="A0A444XRD6"/>
<evidence type="ECO:0000313" key="3">
    <source>
        <dbReference type="Proteomes" id="UP000289738"/>
    </source>
</evidence>
<reference evidence="2 3" key="1">
    <citation type="submission" date="2019-01" db="EMBL/GenBank/DDBJ databases">
        <title>Sequencing of cultivated peanut Arachis hypogaea provides insights into genome evolution and oil improvement.</title>
        <authorList>
            <person name="Chen X."/>
        </authorList>
    </citation>
    <scope>NUCLEOTIDE SEQUENCE [LARGE SCALE GENOMIC DNA]</scope>
    <source>
        <strain evidence="3">cv. Fuhuasheng</strain>
        <tissue evidence="2">Leaves</tissue>
    </source>
</reference>
<dbReference type="EMBL" id="SDMP01000019">
    <property type="protein sequence ID" value="RYQ92086.1"/>
    <property type="molecule type" value="Genomic_DNA"/>
</dbReference>